<comment type="similarity">
    <text evidence="8">Belongs to the DyP-type peroxidase family.</text>
</comment>
<sequence>MNDFYRLGKSTKAFLQGFLNTPSLLNVEHLSNSLSDSLVYFEQEPVLDINDIQGNVLAGFSKNFQSLIFLKILEPQNAKSWIKSIEFSIATLEEVLIFKKLYQKIRERRGPHTGTVQSTWINIAFSYSGLRKLVKGVEQFSDSAFREGMHTRSAILGDPTEGNSDGNCNNWLIGSPTSIPDIVVIIASDEKTKLADKVAEVEAGLNSSLRIMFKQQGEAPPPPLTGYEPFGFRDGISQPGIRGRLSKNPEDFLTLRENPDNQNQGKPGQNLLWPGEFVFGYPKQDPIDPLKPGQIADAGPSWAKNGSFLVFRRLRQDIEGFRSFTHSVVAELSKKIPTSSGIKSEEIAAKLMGRWQSGAPILLSPKTDNAAIAEDESINNNFGFKQDVLGLICPHAAHIRKAYPRDDLDTQGAEAAIQTHRLLRRGIPFGEPYPASGERGLLFLAYQTSFERQFEFITRSWMNNPNFRDSNDGYDPIVGQNNNAGENRARTFVLPVQKSDGTIEKISIDLPNDWVIPTGGGYFFAPSISALKYLASN</sequence>
<dbReference type="GO" id="GO:0020037">
    <property type="term" value="F:heme binding"/>
    <property type="evidence" value="ECO:0007669"/>
    <property type="project" value="InterPro"/>
</dbReference>
<proteinExistence type="inferred from homology"/>
<organism evidence="11 12">
    <name type="scientific">Symplocastrum torsivum CPER-KK1</name>
    <dbReference type="NCBI Taxonomy" id="450513"/>
    <lineage>
        <taxon>Bacteria</taxon>
        <taxon>Bacillati</taxon>
        <taxon>Cyanobacteriota</taxon>
        <taxon>Cyanophyceae</taxon>
        <taxon>Oscillatoriophycideae</taxon>
        <taxon>Oscillatoriales</taxon>
        <taxon>Microcoleaceae</taxon>
        <taxon>Symplocastrum</taxon>
    </lineage>
</organism>
<keyword evidence="2 11" id="KW-0575">Peroxidase</keyword>
<keyword evidence="5" id="KW-0732">Signal</keyword>
<comment type="cofactor">
    <cofactor evidence="1">
        <name>heme b</name>
        <dbReference type="ChEBI" id="CHEBI:60344"/>
    </cofactor>
</comment>
<feature type="domain" description="DyP dimeric alpha+beta barrel" evidence="10">
    <location>
        <begin position="51"/>
        <end position="219"/>
    </location>
</feature>
<reference evidence="11" key="1">
    <citation type="submission" date="2021-05" db="EMBL/GenBank/DDBJ databases">
        <authorList>
            <person name="Pietrasiak N."/>
            <person name="Ward R."/>
            <person name="Stajich J.E."/>
            <person name="Kurbessoian T."/>
        </authorList>
    </citation>
    <scope>NUCLEOTIDE SEQUENCE</scope>
    <source>
        <strain evidence="11">CPER-KK1</strain>
    </source>
</reference>
<evidence type="ECO:0000256" key="1">
    <source>
        <dbReference type="ARBA" id="ARBA00001970"/>
    </source>
</evidence>
<evidence type="ECO:0000256" key="3">
    <source>
        <dbReference type="ARBA" id="ARBA00022617"/>
    </source>
</evidence>
<keyword evidence="3" id="KW-0349">Heme</keyword>
<dbReference type="SUPFAM" id="SSF54909">
    <property type="entry name" value="Dimeric alpha+beta barrel"/>
    <property type="match status" value="1"/>
</dbReference>
<evidence type="ECO:0000259" key="10">
    <source>
        <dbReference type="Pfam" id="PF21105"/>
    </source>
</evidence>
<dbReference type="InterPro" id="IPR006314">
    <property type="entry name" value="Dyp_peroxidase"/>
</dbReference>
<accession>A0A951PQX3</accession>
<evidence type="ECO:0000259" key="9">
    <source>
        <dbReference type="Pfam" id="PF20628"/>
    </source>
</evidence>
<dbReference type="InterPro" id="IPR011008">
    <property type="entry name" value="Dimeric_a/b-barrel"/>
</dbReference>
<dbReference type="Pfam" id="PF20628">
    <property type="entry name" value="Dyp_perox_C"/>
    <property type="match status" value="1"/>
</dbReference>
<gene>
    <name evidence="11" type="ORF">KME25_29790</name>
</gene>
<evidence type="ECO:0000256" key="4">
    <source>
        <dbReference type="ARBA" id="ARBA00022723"/>
    </source>
</evidence>
<dbReference type="Pfam" id="PF21105">
    <property type="entry name" value="DyP_N"/>
    <property type="match status" value="1"/>
</dbReference>
<dbReference type="PROSITE" id="PS51404">
    <property type="entry name" value="DYP_PEROXIDASE"/>
    <property type="match status" value="1"/>
</dbReference>
<evidence type="ECO:0000256" key="5">
    <source>
        <dbReference type="ARBA" id="ARBA00022729"/>
    </source>
</evidence>
<keyword evidence="6" id="KW-0560">Oxidoreductase</keyword>
<evidence type="ECO:0000256" key="2">
    <source>
        <dbReference type="ARBA" id="ARBA00022559"/>
    </source>
</evidence>
<dbReference type="Proteomes" id="UP000753908">
    <property type="component" value="Unassembled WGS sequence"/>
</dbReference>
<dbReference type="InterPro" id="IPR049509">
    <property type="entry name" value="DyP_N"/>
</dbReference>
<dbReference type="GO" id="GO:0005829">
    <property type="term" value="C:cytosol"/>
    <property type="evidence" value="ECO:0007669"/>
    <property type="project" value="TreeGrafter"/>
</dbReference>
<dbReference type="PANTHER" id="PTHR30521:SF4">
    <property type="entry name" value="DEFERROCHELATASE"/>
    <property type="match status" value="1"/>
</dbReference>
<dbReference type="AlphaFoldDB" id="A0A951PQX3"/>
<feature type="domain" description="Dyp-type peroxidase C-terminal" evidence="9">
    <location>
        <begin position="392"/>
        <end position="465"/>
    </location>
</feature>
<dbReference type="GO" id="GO:0004601">
    <property type="term" value="F:peroxidase activity"/>
    <property type="evidence" value="ECO:0007669"/>
    <property type="project" value="UniProtKB-KW"/>
</dbReference>
<comment type="caution">
    <text evidence="11">The sequence shown here is derived from an EMBL/GenBank/DDBJ whole genome shotgun (WGS) entry which is preliminary data.</text>
</comment>
<protein>
    <submittedName>
        <fullName evidence="11">Dyp-type peroxidase</fullName>
    </submittedName>
</protein>
<keyword evidence="4" id="KW-0479">Metal-binding</keyword>
<evidence type="ECO:0000256" key="7">
    <source>
        <dbReference type="ARBA" id="ARBA00023004"/>
    </source>
</evidence>
<dbReference type="EMBL" id="JAHHIF010000066">
    <property type="protein sequence ID" value="MBW4548590.1"/>
    <property type="molecule type" value="Genomic_DNA"/>
</dbReference>
<dbReference type="PANTHER" id="PTHR30521">
    <property type="entry name" value="DEFERROCHELATASE/PEROXIDASE"/>
    <property type="match status" value="1"/>
</dbReference>
<name>A0A951PQX3_9CYAN</name>
<evidence type="ECO:0000313" key="12">
    <source>
        <dbReference type="Proteomes" id="UP000753908"/>
    </source>
</evidence>
<dbReference type="InterPro" id="IPR048328">
    <property type="entry name" value="Dyp_perox_C"/>
</dbReference>
<reference evidence="11" key="2">
    <citation type="journal article" date="2022" name="Microbiol. Resour. Announc.">
        <title>Metagenome Sequencing to Explore Phylogenomics of Terrestrial Cyanobacteria.</title>
        <authorList>
            <person name="Ward R.D."/>
            <person name="Stajich J.E."/>
            <person name="Johansen J.R."/>
            <person name="Huntemann M."/>
            <person name="Clum A."/>
            <person name="Foster B."/>
            <person name="Foster B."/>
            <person name="Roux S."/>
            <person name="Palaniappan K."/>
            <person name="Varghese N."/>
            <person name="Mukherjee S."/>
            <person name="Reddy T.B.K."/>
            <person name="Daum C."/>
            <person name="Copeland A."/>
            <person name="Chen I.A."/>
            <person name="Ivanova N.N."/>
            <person name="Kyrpides N.C."/>
            <person name="Shapiro N."/>
            <person name="Eloe-Fadrosh E.A."/>
            <person name="Pietrasiak N."/>
        </authorList>
    </citation>
    <scope>NUCLEOTIDE SEQUENCE</scope>
    <source>
        <strain evidence="11">CPER-KK1</strain>
    </source>
</reference>
<dbReference type="NCBIfam" id="TIGR01413">
    <property type="entry name" value="Dyp_perox_fam"/>
    <property type="match status" value="1"/>
</dbReference>
<evidence type="ECO:0000313" key="11">
    <source>
        <dbReference type="EMBL" id="MBW4548590.1"/>
    </source>
</evidence>
<dbReference type="GO" id="GO:0046872">
    <property type="term" value="F:metal ion binding"/>
    <property type="evidence" value="ECO:0007669"/>
    <property type="project" value="UniProtKB-KW"/>
</dbReference>
<evidence type="ECO:0000256" key="8">
    <source>
        <dbReference type="ARBA" id="ARBA00025737"/>
    </source>
</evidence>
<keyword evidence="7" id="KW-0408">Iron</keyword>
<evidence type="ECO:0000256" key="6">
    <source>
        <dbReference type="ARBA" id="ARBA00023002"/>
    </source>
</evidence>